<organism evidence="3 4">
    <name type="scientific">Nesterenkonia salmonea</name>
    <dbReference type="NCBI Taxonomy" id="1804987"/>
    <lineage>
        <taxon>Bacteria</taxon>
        <taxon>Bacillati</taxon>
        <taxon>Actinomycetota</taxon>
        <taxon>Actinomycetes</taxon>
        <taxon>Micrococcales</taxon>
        <taxon>Micrococcaceae</taxon>
        <taxon>Nesterenkonia</taxon>
    </lineage>
</organism>
<comment type="similarity">
    <text evidence="1">Belongs to the short-chain dehydrogenases/reductases (SDR) family.</text>
</comment>
<dbReference type="Gene3D" id="3.40.50.720">
    <property type="entry name" value="NAD(P)-binding Rossmann-like Domain"/>
    <property type="match status" value="1"/>
</dbReference>
<dbReference type="PANTHER" id="PTHR24322">
    <property type="entry name" value="PKSB"/>
    <property type="match status" value="1"/>
</dbReference>
<evidence type="ECO:0000313" key="3">
    <source>
        <dbReference type="EMBL" id="TLP93671.1"/>
    </source>
</evidence>
<accession>A0A5R9B839</accession>
<keyword evidence="2" id="KW-0560">Oxidoreductase</keyword>
<name>A0A5R9B839_9MICC</name>
<comment type="caution">
    <text evidence="3">The sequence shown here is derived from an EMBL/GenBank/DDBJ whole genome shotgun (WGS) entry which is preliminary data.</text>
</comment>
<dbReference type="Pfam" id="PF00106">
    <property type="entry name" value="adh_short"/>
    <property type="match status" value="1"/>
</dbReference>
<reference evidence="3 4" key="1">
    <citation type="submission" date="2019-05" db="EMBL/GenBank/DDBJ databases">
        <title>Nesterenkonia sp. GY074 isolated from the Southern Atlantic Ocean.</title>
        <authorList>
            <person name="Zhang G."/>
        </authorList>
    </citation>
    <scope>NUCLEOTIDE SEQUENCE [LARGE SCALE GENOMIC DNA]</scope>
    <source>
        <strain evidence="3 4">GY074</strain>
    </source>
</reference>
<dbReference type="PROSITE" id="PS00061">
    <property type="entry name" value="ADH_SHORT"/>
    <property type="match status" value="1"/>
</dbReference>
<proteinExistence type="inferred from homology"/>
<evidence type="ECO:0000256" key="2">
    <source>
        <dbReference type="ARBA" id="ARBA00023002"/>
    </source>
</evidence>
<dbReference type="InterPro" id="IPR020904">
    <property type="entry name" value="Sc_DH/Rdtase_CS"/>
</dbReference>
<dbReference type="GO" id="GO:0016616">
    <property type="term" value="F:oxidoreductase activity, acting on the CH-OH group of donors, NAD or NADP as acceptor"/>
    <property type="evidence" value="ECO:0007669"/>
    <property type="project" value="TreeGrafter"/>
</dbReference>
<dbReference type="EMBL" id="VAVZ01000042">
    <property type="protein sequence ID" value="TLP93671.1"/>
    <property type="molecule type" value="Genomic_DNA"/>
</dbReference>
<gene>
    <name evidence="3" type="ORF">FEF26_13070</name>
</gene>
<protein>
    <submittedName>
        <fullName evidence="3">SDR family NAD(P)-dependent oxidoreductase</fullName>
    </submittedName>
</protein>
<dbReference type="Proteomes" id="UP000310458">
    <property type="component" value="Unassembled WGS sequence"/>
</dbReference>
<dbReference type="RefSeq" id="WP_138253983.1">
    <property type="nucleotide sequence ID" value="NZ_VAVZ01000042.1"/>
</dbReference>
<evidence type="ECO:0000256" key="1">
    <source>
        <dbReference type="ARBA" id="ARBA00006484"/>
    </source>
</evidence>
<dbReference type="OrthoDB" id="9775296at2"/>
<dbReference type="PANTHER" id="PTHR24322:SF736">
    <property type="entry name" value="RETINOL DEHYDROGENASE 10"/>
    <property type="match status" value="1"/>
</dbReference>
<sequence>MNFEGAVAVVTGAAGGIGAALAKALHARGSSVVLTDLTEEAVQQRAEELNAIRPDSAVALAGDAAESEHIQACVDLAEQRFGPVDLYAANAGIGGGLGLEATDQQWQQALDVNVLAHVRAAKLLVPQWLERGSGHFLSTASAAGLLTQIGSATYAVSKHAAVAFSEWLSVTYGSRGIGVSCLCPMGVNTNMLRGPSTATRAVTDAGGVLEPDDVAASALEAVAKNEFLVLPHREVHEFWRRKSSDYERWLAGMRRYQDSLV</sequence>
<keyword evidence="4" id="KW-1185">Reference proteome</keyword>
<dbReference type="SUPFAM" id="SSF51735">
    <property type="entry name" value="NAD(P)-binding Rossmann-fold domains"/>
    <property type="match status" value="1"/>
</dbReference>
<evidence type="ECO:0000313" key="4">
    <source>
        <dbReference type="Proteomes" id="UP000310458"/>
    </source>
</evidence>
<dbReference type="PRINTS" id="PR00081">
    <property type="entry name" value="GDHRDH"/>
</dbReference>
<dbReference type="AlphaFoldDB" id="A0A5R9B839"/>
<dbReference type="InterPro" id="IPR002347">
    <property type="entry name" value="SDR_fam"/>
</dbReference>
<dbReference type="InterPro" id="IPR036291">
    <property type="entry name" value="NAD(P)-bd_dom_sf"/>
</dbReference>